<evidence type="ECO:0000313" key="3">
    <source>
        <dbReference type="Proteomes" id="UP001056384"/>
    </source>
</evidence>
<sequence>MSSTSNPKHHVTLRRKLGIVAMSQGRHLDKQDEGEMAVRMVLLVSRDLHLLRLRTDWPQKAHEADVVPYTGLAEHVLPLIASNGMMPEGHGGEDLNMPTMRGSK</sequence>
<dbReference type="AlphaFoldDB" id="A0A9Q9B716"/>
<reference evidence="2" key="1">
    <citation type="submission" date="2022-06" db="EMBL/GenBank/DDBJ databases">
        <title>Complete genome sequences of two strains of the flax pathogen Septoria linicola.</title>
        <authorList>
            <person name="Lapalu N."/>
            <person name="Simon A."/>
            <person name="Demenou B."/>
            <person name="Paumier D."/>
            <person name="Guillot M.-P."/>
            <person name="Gout L."/>
            <person name="Valade R."/>
        </authorList>
    </citation>
    <scope>NUCLEOTIDE SEQUENCE</scope>
    <source>
        <strain evidence="2">SE15195</strain>
    </source>
</reference>
<keyword evidence="3" id="KW-1185">Reference proteome</keyword>
<evidence type="ECO:0000256" key="1">
    <source>
        <dbReference type="SAM" id="MobiDB-lite"/>
    </source>
</evidence>
<name>A0A9Q9B716_9PEZI</name>
<accession>A0A9Q9B716</accession>
<dbReference type="Proteomes" id="UP001056384">
    <property type="component" value="Chromosome 11"/>
</dbReference>
<gene>
    <name evidence="2" type="ORF">Slin15195_G118310</name>
</gene>
<feature type="region of interest" description="Disordered" evidence="1">
    <location>
        <begin position="84"/>
        <end position="104"/>
    </location>
</feature>
<protein>
    <submittedName>
        <fullName evidence="2">Uncharacterized protein</fullName>
    </submittedName>
</protein>
<evidence type="ECO:0000313" key="2">
    <source>
        <dbReference type="EMBL" id="USW58512.1"/>
    </source>
</evidence>
<proteinExistence type="predicted"/>
<organism evidence="2 3">
    <name type="scientific">Septoria linicola</name>
    <dbReference type="NCBI Taxonomy" id="215465"/>
    <lineage>
        <taxon>Eukaryota</taxon>
        <taxon>Fungi</taxon>
        <taxon>Dikarya</taxon>
        <taxon>Ascomycota</taxon>
        <taxon>Pezizomycotina</taxon>
        <taxon>Dothideomycetes</taxon>
        <taxon>Dothideomycetidae</taxon>
        <taxon>Mycosphaerellales</taxon>
        <taxon>Mycosphaerellaceae</taxon>
        <taxon>Septoria</taxon>
    </lineage>
</organism>
<dbReference type="EMBL" id="CP099428">
    <property type="protein sequence ID" value="USW58512.1"/>
    <property type="molecule type" value="Genomic_DNA"/>
</dbReference>